<evidence type="ECO:0000313" key="3">
    <source>
        <dbReference type="Proteomes" id="UP000649799"/>
    </source>
</evidence>
<evidence type="ECO:0000256" key="1">
    <source>
        <dbReference type="SAM" id="SignalP"/>
    </source>
</evidence>
<feature type="chain" id="PRO_5045185007" description="Outer membrane protein beta-barrel domain-containing protein" evidence="1">
    <location>
        <begin position="21"/>
        <end position="186"/>
    </location>
</feature>
<proteinExistence type="predicted"/>
<evidence type="ECO:0008006" key="4">
    <source>
        <dbReference type="Google" id="ProtNLM"/>
    </source>
</evidence>
<accession>A0ABX0HGC5</accession>
<keyword evidence="1" id="KW-0732">Signal</keyword>
<reference evidence="2 3" key="1">
    <citation type="submission" date="2020-03" db="EMBL/GenBank/DDBJ databases">
        <title>Cyclobacterium plantarum sp. nov., a marine bacterium isolated from a coastal-marine wetland.</title>
        <authorList>
            <person name="Sanchez-Porro C."/>
            <person name="Ventosa A."/>
            <person name="Amoozegar M."/>
        </authorList>
    </citation>
    <scope>NUCLEOTIDE SEQUENCE [LARGE SCALE GENOMIC DNA]</scope>
    <source>
        <strain evidence="2 3">GBPx2</strain>
    </source>
</reference>
<dbReference type="RefSeq" id="WP_166150309.1">
    <property type="nucleotide sequence ID" value="NZ_JAANYN010000011.1"/>
</dbReference>
<dbReference type="Proteomes" id="UP000649799">
    <property type="component" value="Unassembled WGS sequence"/>
</dbReference>
<comment type="caution">
    <text evidence="2">The sequence shown here is derived from an EMBL/GenBank/DDBJ whole genome shotgun (WGS) entry which is preliminary data.</text>
</comment>
<sequence length="186" mass="21022">MRLFLLLLTFAFVFEGFSQADSKAFTAKNAVYLEVGGNAGRYAASYARIFHQKGELKLSASAGFSMWRDDRSELPYNTSKSVHWLPTLPLEINALFGRSSHHLEIGTGFMTYLTVIGEQNQNTSEFRDKVTLDAVVPLRVGYRYQKPEGGFFFRIGYTPFISLDFNNEGFRKFVPLWGGISLGKSF</sequence>
<keyword evidence="3" id="KW-1185">Reference proteome</keyword>
<name>A0ABX0HGC5_9BACT</name>
<dbReference type="EMBL" id="JAANYN010000011">
    <property type="protein sequence ID" value="NHE59176.1"/>
    <property type="molecule type" value="Genomic_DNA"/>
</dbReference>
<organism evidence="2 3">
    <name type="scientific">Cyclobacterium plantarum</name>
    <dbReference type="NCBI Taxonomy" id="2716263"/>
    <lineage>
        <taxon>Bacteria</taxon>
        <taxon>Pseudomonadati</taxon>
        <taxon>Bacteroidota</taxon>
        <taxon>Cytophagia</taxon>
        <taxon>Cytophagales</taxon>
        <taxon>Cyclobacteriaceae</taxon>
        <taxon>Cyclobacterium</taxon>
    </lineage>
</organism>
<feature type="signal peptide" evidence="1">
    <location>
        <begin position="1"/>
        <end position="20"/>
    </location>
</feature>
<protein>
    <recommendedName>
        <fullName evidence="4">Outer membrane protein beta-barrel domain-containing protein</fullName>
    </recommendedName>
</protein>
<evidence type="ECO:0000313" key="2">
    <source>
        <dbReference type="EMBL" id="NHE59176.1"/>
    </source>
</evidence>
<gene>
    <name evidence="2" type="ORF">G9Q97_20395</name>
</gene>